<organism evidence="2 3">
    <name type="scientific">Slackia heliotrinireducens (strain ATCC 29202 / DSM 20476 / NCTC 11029 / RHS 1)</name>
    <name type="common">Peptococcus heliotrinreducens</name>
    <dbReference type="NCBI Taxonomy" id="471855"/>
    <lineage>
        <taxon>Bacteria</taxon>
        <taxon>Bacillati</taxon>
        <taxon>Actinomycetota</taxon>
        <taxon>Coriobacteriia</taxon>
        <taxon>Eggerthellales</taxon>
        <taxon>Eggerthellaceae</taxon>
        <taxon>Slackia</taxon>
    </lineage>
</organism>
<dbReference type="PROSITE" id="PS51671">
    <property type="entry name" value="ACT"/>
    <property type="match status" value="1"/>
</dbReference>
<sequence>MIEQLSVFLVNDKGRLAHLTRRLAKNNINLHALFIADTSEFGVVRIFCDTPRKAADVLNAAGYRARVNSVVAVKVPDEPGGLAKLLEFLDANDFNIEYGYCVSHSQGSAMDVLKIDDDSVEDKLVEAGFEVYEAKDVYTLDD</sequence>
<evidence type="ECO:0000313" key="3">
    <source>
        <dbReference type="Proteomes" id="UP000002026"/>
    </source>
</evidence>
<dbReference type="KEGG" id="shi:Shel_13420"/>
<dbReference type="AlphaFoldDB" id="C7N630"/>
<dbReference type="EMBL" id="CP001684">
    <property type="protein sequence ID" value="ACV22365.1"/>
    <property type="molecule type" value="Genomic_DNA"/>
</dbReference>
<name>C7N630_SLAHD</name>
<dbReference type="STRING" id="471855.Shel_13420"/>
<proteinExistence type="predicted"/>
<dbReference type="SUPFAM" id="SSF55021">
    <property type="entry name" value="ACT-like"/>
    <property type="match status" value="2"/>
</dbReference>
<feature type="domain" description="ACT" evidence="1">
    <location>
        <begin position="70"/>
        <end position="142"/>
    </location>
</feature>
<dbReference type="RefSeq" id="WP_012798467.1">
    <property type="nucleotide sequence ID" value="NC_013165.1"/>
</dbReference>
<reference evidence="2 3" key="1">
    <citation type="journal article" date="2009" name="Stand. Genomic Sci.">
        <title>Complete genome sequence of Slackia heliotrinireducens type strain (RHS 1).</title>
        <authorList>
            <person name="Pukall R."/>
            <person name="Lapidus A."/>
            <person name="Nolan M."/>
            <person name="Copeland A."/>
            <person name="Glavina Del Rio T."/>
            <person name="Lucas S."/>
            <person name="Chen F."/>
            <person name="Tice H."/>
            <person name="Cheng J.F."/>
            <person name="Chertkov O."/>
            <person name="Bruce D."/>
            <person name="Goodwin L."/>
            <person name="Kuske C."/>
            <person name="Brettin T."/>
            <person name="Detter J.C."/>
            <person name="Han C."/>
            <person name="Pitluck S."/>
            <person name="Pati A."/>
            <person name="Mavrommatis K."/>
            <person name="Ivanova N."/>
            <person name="Ovchinnikova G."/>
            <person name="Chen A."/>
            <person name="Palaniappan K."/>
            <person name="Schneider S."/>
            <person name="Rohde M."/>
            <person name="Chain P."/>
            <person name="D'haeseleer P."/>
            <person name="Goker M."/>
            <person name="Bristow J."/>
            <person name="Eisen J.A."/>
            <person name="Markowitz V."/>
            <person name="Kyrpides N.C."/>
            <person name="Klenk H.P."/>
            <person name="Hugenholtz P."/>
        </authorList>
    </citation>
    <scope>NUCLEOTIDE SEQUENCE [LARGE SCALE GENOMIC DNA]</scope>
    <source>
        <strain evidence="3">ATCC 29202 / DSM 20476 / NCTC 11029 / RHS 1</strain>
    </source>
</reference>
<dbReference type="PANTHER" id="PTHR40099:SF1">
    <property type="entry name" value="ACETOLACTATE SYNTHASE, SMALL SUBUNIT"/>
    <property type="match status" value="1"/>
</dbReference>
<dbReference type="InterPro" id="IPR002912">
    <property type="entry name" value="ACT_dom"/>
</dbReference>
<keyword evidence="3" id="KW-1185">Reference proteome</keyword>
<dbReference type="Gene3D" id="3.30.2130.10">
    <property type="entry name" value="VC0802-like"/>
    <property type="match status" value="1"/>
</dbReference>
<dbReference type="Pfam" id="PF19571">
    <property type="entry name" value="ACT_8"/>
    <property type="match status" value="1"/>
</dbReference>
<protein>
    <submittedName>
        <fullName evidence="2">ACT domain-containing protein</fullName>
    </submittedName>
</protein>
<dbReference type="eggNOG" id="COG4747">
    <property type="taxonomic scope" value="Bacteria"/>
</dbReference>
<dbReference type="Proteomes" id="UP000002026">
    <property type="component" value="Chromosome"/>
</dbReference>
<dbReference type="InterPro" id="IPR045865">
    <property type="entry name" value="ACT-like_dom_sf"/>
</dbReference>
<dbReference type="InterPro" id="IPR045739">
    <property type="entry name" value="ACT_dom_pair"/>
</dbReference>
<evidence type="ECO:0000313" key="2">
    <source>
        <dbReference type="EMBL" id="ACV22365.1"/>
    </source>
</evidence>
<dbReference type="PANTHER" id="PTHR40099">
    <property type="entry name" value="ACETOLACTATE SYNTHASE, SMALL SUBUNIT"/>
    <property type="match status" value="1"/>
</dbReference>
<gene>
    <name evidence="2" type="ordered locus">Shel_13420</name>
</gene>
<evidence type="ECO:0000259" key="1">
    <source>
        <dbReference type="PROSITE" id="PS51671"/>
    </source>
</evidence>
<dbReference type="HOGENOM" id="CLU_136790_2_1_11"/>
<accession>C7N630</accession>